<evidence type="ECO:0000256" key="1">
    <source>
        <dbReference type="SAM" id="MobiDB-lite"/>
    </source>
</evidence>
<keyword evidence="3" id="KW-1185">Reference proteome</keyword>
<name>A0A9N9DYU6_9GLOM</name>
<evidence type="ECO:0000313" key="2">
    <source>
        <dbReference type="EMBL" id="CAG8656097.1"/>
    </source>
</evidence>
<dbReference type="Proteomes" id="UP000789739">
    <property type="component" value="Unassembled WGS sequence"/>
</dbReference>
<feature type="non-terminal residue" evidence="2">
    <location>
        <position position="1"/>
    </location>
</feature>
<feature type="region of interest" description="Disordered" evidence="1">
    <location>
        <begin position="38"/>
        <end position="60"/>
    </location>
</feature>
<dbReference type="EMBL" id="CAJVPI010003235">
    <property type="protein sequence ID" value="CAG8656097.1"/>
    <property type="molecule type" value="Genomic_DNA"/>
</dbReference>
<accession>A0A9N9DYU6</accession>
<proteinExistence type="predicted"/>
<sequence>MWVNAGIKTQVDFDKWCKRRLPSTNHFVPVFNQSSITESTISPARPSTEQPQSSPKSPMKEQRNYIGALMAGINPTSQLNAKTDDEQTIYEPAKDTVCLLTRREMLEKLVYHNTIRETYLWQDWSISHTWLINILQKEPNFPTQVAPTIYLTRDNNKSLTKYFSRTGCVGPVKAGGSFNISTKELLNKNYYVQLKITFSKNRRICTHHKSITYGQTRGLSKQLLKPETTLPRQMQTTTLAKLMPERILTGNWQHVPSAKAAKQLRYSINPSKDYSIAERFISAIQKINEKEKADFIKKNGNDAAQNRQLTGHIQVPLQVDPLAKPTEPKEKTKKVLNAMITLPSGDSRVNGVAPPVLAAEFITTDLSAEFLATALHYFRRKEYDIFRSNVVPYLIQSDCAQGILLTEYNNETLEEYLQRLMMDAMSNKESDHTKVIIAWCYGHCTRAIRSHIHSSNFRCRENVSKKNLQIAARRIFERVRTQTLPEAEQEAKLWDWLLGTEQLDLTINQIDLNMGAPLLTRTRCSSSGNNIIMLFPLSL</sequence>
<reference evidence="2" key="1">
    <citation type="submission" date="2021-06" db="EMBL/GenBank/DDBJ databases">
        <authorList>
            <person name="Kallberg Y."/>
            <person name="Tangrot J."/>
            <person name="Rosling A."/>
        </authorList>
    </citation>
    <scope>NUCLEOTIDE SEQUENCE</scope>
    <source>
        <strain evidence="2">BR232B</strain>
    </source>
</reference>
<protein>
    <submittedName>
        <fullName evidence="2">3823_t:CDS:1</fullName>
    </submittedName>
</protein>
<gene>
    <name evidence="2" type="ORF">PBRASI_LOCUS10524</name>
</gene>
<evidence type="ECO:0000313" key="3">
    <source>
        <dbReference type="Proteomes" id="UP000789739"/>
    </source>
</evidence>
<dbReference type="AlphaFoldDB" id="A0A9N9DYU6"/>
<feature type="non-terminal residue" evidence="2">
    <location>
        <position position="539"/>
    </location>
</feature>
<dbReference type="OrthoDB" id="2421114at2759"/>
<comment type="caution">
    <text evidence="2">The sequence shown here is derived from an EMBL/GenBank/DDBJ whole genome shotgun (WGS) entry which is preliminary data.</text>
</comment>
<feature type="compositionally biased region" description="Polar residues" evidence="1">
    <location>
        <begin position="38"/>
        <end position="56"/>
    </location>
</feature>
<organism evidence="2 3">
    <name type="scientific">Paraglomus brasilianum</name>
    <dbReference type="NCBI Taxonomy" id="144538"/>
    <lineage>
        <taxon>Eukaryota</taxon>
        <taxon>Fungi</taxon>
        <taxon>Fungi incertae sedis</taxon>
        <taxon>Mucoromycota</taxon>
        <taxon>Glomeromycotina</taxon>
        <taxon>Glomeromycetes</taxon>
        <taxon>Paraglomerales</taxon>
        <taxon>Paraglomeraceae</taxon>
        <taxon>Paraglomus</taxon>
    </lineage>
</organism>